<accession>A0A0B7BFJ9</accession>
<proteinExistence type="predicted"/>
<feature type="region of interest" description="Disordered" evidence="2">
    <location>
        <begin position="233"/>
        <end position="306"/>
    </location>
</feature>
<sequence length="550" mass="60306">PIYMCLADAPFEEPRVPVQGLANIVPPSEPDSQIPLVAANFATAIQAKTTELSRQNTQKNLTKRLSGGQMDTKGGIKFSDQDNFQQFFVDPGLLNDRVIDKDDSLLCTNQPTKEEQIQRKQQILEELKKVEQELQDKAQSHLLLSTQQEFEEFHQQQIQTKLRQASATFPTTTQFSTADSMVAAVGSGAVSRAEQLNEELATLLELPGHTMGLIDPHNLDHIDISKMLAWNEDNPPETSCPETCLQTVQSHLQQHQQQGQALQRSTPPPPPLTSTMMTTSPGVNPTLENRVGGGGKIQGNKRNGTNKQARMAKNSLPLQQSPPPPPPPPPLSVVHSAKGPLLLPLTTQQAGTQGQQIVFHTDHLGVSQSVEASQILGSASQVTLDASQYQHQSLTQQAHMQQQILSVPTQQQLLAYPQLIPQEQLLQQMLNQPNLQHQLQIQHGLQQVQCSQQYLQGLTSNQVTAAHAAQLSQQVLQQQLKPPATSINHNIALNKSHVRKQQRVALSAPQPVIHQNSIANVDGTFPPNGVLGTTMNSLYSSVEVDSQTES</sequence>
<reference evidence="3" key="1">
    <citation type="submission" date="2014-12" db="EMBL/GenBank/DDBJ databases">
        <title>Insight into the proteome of Arion vulgaris.</title>
        <authorList>
            <person name="Aradska J."/>
            <person name="Bulat T."/>
            <person name="Smidak R."/>
            <person name="Sarate P."/>
            <person name="Gangsoo J."/>
            <person name="Sialana F."/>
            <person name="Bilban M."/>
            <person name="Lubec G."/>
        </authorList>
    </citation>
    <scope>NUCLEOTIDE SEQUENCE</scope>
    <source>
        <tissue evidence="3">Skin</tissue>
    </source>
</reference>
<keyword evidence="1" id="KW-0175">Coiled coil</keyword>
<dbReference type="AlphaFoldDB" id="A0A0B7BFJ9"/>
<name>A0A0B7BFJ9_9EUPU</name>
<evidence type="ECO:0000256" key="2">
    <source>
        <dbReference type="SAM" id="MobiDB-lite"/>
    </source>
</evidence>
<evidence type="ECO:0000313" key="3">
    <source>
        <dbReference type="EMBL" id="CEK91662.1"/>
    </source>
</evidence>
<evidence type="ECO:0000256" key="1">
    <source>
        <dbReference type="SAM" id="Coils"/>
    </source>
</evidence>
<organism evidence="3">
    <name type="scientific">Arion vulgaris</name>
    <dbReference type="NCBI Taxonomy" id="1028688"/>
    <lineage>
        <taxon>Eukaryota</taxon>
        <taxon>Metazoa</taxon>
        <taxon>Spiralia</taxon>
        <taxon>Lophotrochozoa</taxon>
        <taxon>Mollusca</taxon>
        <taxon>Gastropoda</taxon>
        <taxon>Heterobranchia</taxon>
        <taxon>Euthyneura</taxon>
        <taxon>Panpulmonata</taxon>
        <taxon>Eupulmonata</taxon>
        <taxon>Stylommatophora</taxon>
        <taxon>Helicina</taxon>
        <taxon>Arionoidea</taxon>
        <taxon>Arionidae</taxon>
        <taxon>Arion</taxon>
    </lineage>
</organism>
<feature type="coiled-coil region" evidence="1">
    <location>
        <begin position="113"/>
        <end position="144"/>
    </location>
</feature>
<gene>
    <name evidence="3" type="primary">ORF184152</name>
</gene>
<protein>
    <submittedName>
        <fullName evidence="3">Uncharacterized protein</fullName>
    </submittedName>
</protein>
<feature type="non-terminal residue" evidence="3">
    <location>
        <position position="1"/>
    </location>
</feature>
<feature type="non-terminal residue" evidence="3">
    <location>
        <position position="550"/>
    </location>
</feature>
<dbReference type="EMBL" id="HACG01044797">
    <property type="protein sequence ID" value="CEK91662.1"/>
    <property type="molecule type" value="Transcribed_RNA"/>
</dbReference>
<feature type="compositionally biased region" description="Low complexity" evidence="2">
    <location>
        <begin position="245"/>
        <end position="265"/>
    </location>
</feature>